<dbReference type="Proteomes" id="UP000006135">
    <property type="component" value="Chromosome"/>
</dbReference>
<keyword evidence="2" id="KW-1185">Reference proteome</keyword>
<evidence type="ECO:0000313" key="1">
    <source>
        <dbReference type="EMBL" id="AEK57399.1"/>
    </source>
</evidence>
<name>F9ZML0_ACICS</name>
<dbReference type="AlphaFoldDB" id="F9ZML0"/>
<dbReference type="HOGENOM" id="CLU_2271261_0_0_6"/>
<gene>
    <name evidence="1" type="ordered locus">Atc_0750</name>
</gene>
<evidence type="ECO:0000313" key="2">
    <source>
        <dbReference type="Proteomes" id="UP000006135"/>
    </source>
</evidence>
<accession>F9ZML0</accession>
<dbReference type="EMBL" id="CP002573">
    <property type="protein sequence ID" value="AEK57399.1"/>
    <property type="molecule type" value="Genomic_DNA"/>
</dbReference>
<organism evidence="1 2">
    <name type="scientific">Acidithiobacillus caldus (strain SM-1)</name>
    <dbReference type="NCBI Taxonomy" id="990288"/>
    <lineage>
        <taxon>Bacteria</taxon>
        <taxon>Pseudomonadati</taxon>
        <taxon>Pseudomonadota</taxon>
        <taxon>Acidithiobacillia</taxon>
        <taxon>Acidithiobacillales</taxon>
        <taxon>Acidithiobacillaceae</taxon>
        <taxon>Acidithiobacillus</taxon>
    </lineage>
</organism>
<dbReference type="KEGG" id="acu:Atc_0750"/>
<reference evidence="1 2" key="1">
    <citation type="journal article" date="2011" name="J. Genet. Genomics">
        <title>Unraveling the Acidithiobacillus caldus complete genome and its central metabolisms for carbon assimilation.</title>
        <authorList>
            <person name="You X.Y."/>
            <person name="Guo X."/>
            <person name="Zheng H.J."/>
            <person name="Zhang M.J."/>
            <person name="Liu L.J."/>
            <person name="Zhu Y.Q."/>
            <person name="Zhu B."/>
            <person name="Wang S.Y."/>
            <person name="Zhao G.P."/>
            <person name="Poetsch A."/>
            <person name="Jiang C.Y."/>
            <person name="Liu S.J."/>
        </authorList>
    </citation>
    <scope>NUCLEOTIDE SEQUENCE [LARGE SCALE GENOMIC DNA]</scope>
    <source>
        <strain evidence="1 2">SM-1</strain>
    </source>
</reference>
<protein>
    <submittedName>
        <fullName evidence="1">Uncharacterized protein</fullName>
    </submittedName>
</protein>
<proteinExistence type="predicted"/>
<sequence length="102" mass="11007">MEGMRERTQLLLRMQVERSETPAVLVSVEGVELMAAPSETTGRLLGPVVQNRLPTLEEGGMEEAVEVEIIGEAAVAEVACRADKVDPLMPAARVEPTILAPR</sequence>